<feature type="compositionally biased region" description="Low complexity" evidence="7">
    <location>
        <begin position="50"/>
        <end position="62"/>
    </location>
</feature>
<keyword evidence="12" id="KW-1185">Reference proteome</keyword>
<dbReference type="PROSITE" id="PS00915">
    <property type="entry name" value="PI3_4_KINASE_1"/>
    <property type="match status" value="1"/>
</dbReference>
<dbReference type="GO" id="GO:0005886">
    <property type="term" value="C:plasma membrane"/>
    <property type="evidence" value="ECO:0007669"/>
    <property type="project" value="TreeGrafter"/>
</dbReference>
<evidence type="ECO:0000256" key="6">
    <source>
        <dbReference type="ARBA" id="ARBA00022840"/>
    </source>
</evidence>
<evidence type="ECO:0000259" key="10">
    <source>
        <dbReference type="PROSITE" id="PS51545"/>
    </source>
</evidence>
<gene>
    <name evidence="11" type="ORF">TrST_g1816</name>
</gene>
<organism evidence="11 12">
    <name type="scientific">Triparma strigata</name>
    <dbReference type="NCBI Taxonomy" id="1606541"/>
    <lineage>
        <taxon>Eukaryota</taxon>
        <taxon>Sar</taxon>
        <taxon>Stramenopiles</taxon>
        <taxon>Ochrophyta</taxon>
        <taxon>Bolidophyceae</taxon>
        <taxon>Parmales</taxon>
        <taxon>Triparmaceae</taxon>
        <taxon>Triparma</taxon>
    </lineage>
</organism>
<dbReference type="Pfam" id="PF00613">
    <property type="entry name" value="PI3Ka"/>
    <property type="match status" value="1"/>
</dbReference>
<feature type="compositionally biased region" description="Pro residues" evidence="7">
    <location>
        <begin position="40"/>
        <end position="49"/>
    </location>
</feature>
<dbReference type="GO" id="GO:0032060">
    <property type="term" value="P:bleb assembly"/>
    <property type="evidence" value="ECO:0007669"/>
    <property type="project" value="UniProtKB-ARBA"/>
</dbReference>
<keyword evidence="3" id="KW-0808">Transferase</keyword>
<keyword evidence="4" id="KW-0547">Nucleotide-binding</keyword>
<evidence type="ECO:0000259" key="9">
    <source>
        <dbReference type="PROSITE" id="PS50290"/>
    </source>
</evidence>
<evidence type="ECO:0000256" key="1">
    <source>
        <dbReference type="ARBA" id="ARBA00001498"/>
    </source>
</evidence>
<dbReference type="InterPro" id="IPR018488">
    <property type="entry name" value="cNMP-bd_CS"/>
</dbReference>
<dbReference type="PROSITE" id="PS50290">
    <property type="entry name" value="PI3_4_KINASE_3"/>
    <property type="match status" value="1"/>
</dbReference>
<accession>A0A9W7C1S5</accession>
<dbReference type="InterPro" id="IPR011009">
    <property type="entry name" value="Kinase-like_dom_sf"/>
</dbReference>
<dbReference type="GO" id="GO:0048015">
    <property type="term" value="P:phosphatidylinositol-mediated signaling"/>
    <property type="evidence" value="ECO:0007669"/>
    <property type="project" value="TreeGrafter"/>
</dbReference>
<dbReference type="GO" id="GO:0043491">
    <property type="term" value="P:phosphatidylinositol 3-kinase/protein kinase B signal transduction"/>
    <property type="evidence" value="ECO:0007669"/>
    <property type="project" value="TreeGrafter"/>
</dbReference>
<dbReference type="InterPro" id="IPR035448">
    <property type="entry name" value="PI3Kc"/>
</dbReference>
<dbReference type="InterPro" id="IPR016024">
    <property type="entry name" value="ARM-type_fold"/>
</dbReference>
<dbReference type="CDD" id="cd00891">
    <property type="entry name" value="PI3Kc"/>
    <property type="match status" value="1"/>
</dbReference>
<dbReference type="PRINTS" id="PR00103">
    <property type="entry name" value="CAMPKINASE"/>
</dbReference>
<keyword evidence="5" id="KW-0418">Kinase</keyword>
<feature type="compositionally biased region" description="Polar residues" evidence="7">
    <location>
        <begin position="1"/>
        <end position="16"/>
    </location>
</feature>
<dbReference type="PROSITE" id="PS00916">
    <property type="entry name" value="PI3_4_KINASE_2"/>
    <property type="match status" value="1"/>
</dbReference>
<dbReference type="InterPro" id="IPR000595">
    <property type="entry name" value="cNMP-bd_dom"/>
</dbReference>
<dbReference type="GO" id="GO:0050920">
    <property type="term" value="P:regulation of chemotaxis"/>
    <property type="evidence" value="ECO:0007669"/>
    <property type="project" value="UniProtKB-ARBA"/>
</dbReference>
<dbReference type="EC" id="2.7.1.137" evidence="2"/>
<name>A0A9W7C1S5_9STRA</name>
<dbReference type="SUPFAM" id="SSF51206">
    <property type="entry name" value="cAMP-binding domain-like"/>
    <property type="match status" value="1"/>
</dbReference>
<dbReference type="Gene3D" id="1.10.1070.11">
    <property type="entry name" value="Phosphatidylinositol 3-/4-kinase, catalytic domain"/>
    <property type="match status" value="1"/>
</dbReference>
<dbReference type="PROSITE" id="PS50042">
    <property type="entry name" value="CNMP_BINDING_3"/>
    <property type="match status" value="1"/>
</dbReference>
<dbReference type="EMBL" id="BRXY01000516">
    <property type="protein sequence ID" value="GMH98416.1"/>
    <property type="molecule type" value="Genomic_DNA"/>
</dbReference>
<dbReference type="OrthoDB" id="67688at2759"/>
<dbReference type="PROSITE" id="PS00888">
    <property type="entry name" value="CNMP_BINDING_1"/>
    <property type="match status" value="1"/>
</dbReference>
<dbReference type="Gene3D" id="3.30.1010.10">
    <property type="entry name" value="Phosphatidylinositol 3-kinase Catalytic Subunit, Chain A, domain 4"/>
    <property type="match status" value="1"/>
</dbReference>
<dbReference type="GO" id="GO:0016477">
    <property type="term" value="P:cell migration"/>
    <property type="evidence" value="ECO:0007669"/>
    <property type="project" value="TreeGrafter"/>
</dbReference>
<dbReference type="Pfam" id="PF00454">
    <property type="entry name" value="PI3_PI4_kinase"/>
    <property type="match status" value="1"/>
</dbReference>
<dbReference type="InterPro" id="IPR001263">
    <property type="entry name" value="PI3K_accessory_dom"/>
</dbReference>
<evidence type="ECO:0000256" key="4">
    <source>
        <dbReference type="ARBA" id="ARBA00022741"/>
    </source>
</evidence>
<reference evidence="12" key="1">
    <citation type="journal article" date="2023" name="Commun. Biol.">
        <title>Genome analysis of Parmales, the sister group of diatoms, reveals the evolutionary specialization of diatoms from phago-mixotrophs to photoautotrophs.</title>
        <authorList>
            <person name="Ban H."/>
            <person name="Sato S."/>
            <person name="Yoshikawa S."/>
            <person name="Yamada K."/>
            <person name="Nakamura Y."/>
            <person name="Ichinomiya M."/>
            <person name="Sato N."/>
            <person name="Blanc-Mathieu R."/>
            <person name="Endo H."/>
            <person name="Kuwata A."/>
            <person name="Ogata H."/>
        </authorList>
    </citation>
    <scope>NUCLEOTIDE SEQUENCE [LARGE SCALE GENOMIC DNA]</scope>
    <source>
        <strain evidence="12">NIES 3701</strain>
    </source>
</reference>
<protein>
    <recommendedName>
        <fullName evidence="2">phosphatidylinositol 3-kinase</fullName>
        <ecNumber evidence="2">2.7.1.137</ecNumber>
    </recommendedName>
</protein>
<dbReference type="Gene3D" id="1.25.40.70">
    <property type="entry name" value="Phosphatidylinositol 3-kinase, accessory domain (PIK)"/>
    <property type="match status" value="1"/>
</dbReference>
<dbReference type="Gene3D" id="2.60.120.10">
    <property type="entry name" value="Jelly Rolls"/>
    <property type="match status" value="1"/>
</dbReference>
<dbReference type="Pfam" id="PF00027">
    <property type="entry name" value="cNMP_binding"/>
    <property type="match status" value="1"/>
</dbReference>
<dbReference type="CDD" id="cd00038">
    <property type="entry name" value="CAP_ED"/>
    <property type="match status" value="1"/>
</dbReference>
<dbReference type="InterPro" id="IPR015433">
    <property type="entry name" value="PI3/4_kinase"/>
</dbReference>
<evidence type="ECO:0000256" key="5">
    <source>
        <dbReference type="ARBA" id="ARBA00022777"/>
    </source>
</evidence>
<keyword evidence="6" id="KW-0067">ATP-binding</keyword>
<feature type="domain" description="PI3K/PI4K catalytic" evidence="9">
    <location>
        <begin position="972"/>
        <end position="1327"/>
    </location>
</feature>
<feature type="domain" description="Cyclic nucleotide-binding" evidence="8">
    <location>
        <begin position="143"/>
        <end position="263"/>
    </location>
</feature>
<comment type="caution">
    <text evidence="11">The sequence shown here is derived from an EMBL/GenBank/DDBJ whole genome shotgun (WGS) entry which is preliminary data.</text>
</comment>
<dbReference type="SMART" id="SM00146">
    <property type="entry name" value="PI3Kc"/>
    <property type="match status" value="1"/>
</dbReference>
<dbReference type="FunFam" id="3.30.1010.10:FF:000008">
    <property type="entry name" value="Phosphatidylinositol 4,5-bisphosphate 3-kinase catalytic subunit gamma"/>
    <property type="match status" value="1"/>
</dbReference>
<evidence type="ECO:0000313" key="12">
    <source>
        <dbReference type="Proteomes" id="UP001165085"/>
    </source>
</evidence>
<dbReference type="InterPro" id="IPR014710">
    <property type="entry name" value="RmlC-like_jellyroll"/>
</dbReference>
<dbReference type="SUPFAM" id="SSF48371">
    <property type="entry name" value="ARM repeat"/>
    <property type="match status" value="1"/>
</dbReference>
<dbReference type="SMART" id="SM00145">
    <property type="entry name" value="PI3Ka"/>
    <property type="match status" value="1"/>
</dbReference>
<dbReference type="InterPro" id="IPR018490">
    <property type="entry name" value="cNMP-bd_dom_sf"/>
</dbReference>
<dbReference type="GO" id="GO:0005737">
    <property type="term" value="C:cytoplasm"/>
    <property type="evidence" value="ECO:0007669"/>
    <property type="project" value="TreeGrafter"/>
</dbReference>
<proteinExistence type="predicted"/>
<evidence type="ECO:0000256" key="7">
    <source>
        <dbReference type="SAM" id="MobiDB-lite"/>
    </source>
</evidence>
<dbReference type="PANTHER" id="PTHR10048:SF14">
    <property type="entry name" value="LD28067P"/>
    <property type="match status" value="1"/>
</dbReference>
<dbReference type="InterPro" id="IPR018936">
    <property type="entry name" value="PI3/4_kinase_CS"/>
</dbReference>
<dbReference type="InterPro" id="IPR036940">
    <property type="entry name" value="PI3/4_kinase_cat_sf"/>
</dbReference>
<comment type="catalytic activity">
    <reaction evidence="1">
        <text>a 1,2-diacyl-sn-glycero-3-phospho-(1D-myo-inositol) + ATP = a 1,2-diacyl-sn-glycero-3-phospho-(1D-myo-inositol-3-phosphate) + ADP + H(+)</text>
        <dbReference type="Rhea" id="RHEA:12709"/>
        <dbReference type="ChEBI" id="CHEBI:15378"/>
        <dbReference type="ChEBI" id="CHEBI:30616"/>
        <dbReference type="ChEBI" id="CHEBI:57880"/>
        <dbReference type="ChEBI" id="CHEBI:58088"/>
        <dbReference type="ChEBI" id="CHEBI:456216"/>
        <dbReference type="EC" id="2.7.1.137"/>
    </reaction>
</comment>
<dbReference type="SMART" id="SM00100">
    <property type="entry name" value="cNMP"/>
    <property type="match status" value="1"/>
</dbReference>
<feature type="compositionally biased region" description="Basic residues" evidence="7">
    <location>
        <begin position="711"/>
        <end position="723"/>
    </location>
</feature>
<dbReference type="GO" id="GO:0005942">
    <property type="term" value="C:phosphatidylinositol 3-kinase complex"/>
    <property type="evidence" value="ECO:0007669"/>
    <property type="project" value="TreeGrafter"/>
</dbReference>
<dbReference type="PROSITE" id="PS51545">
    <property type="entry name" value="PIK_HELICAL"/>
    <property type="match status" value="1"/>
</dbReference>
<evidence type="ECO:0000256" key="3">
    <source>
        <dbReference type="ARBA" id="ARBA00022679"/>
    </source>
</evidence>
<dbReference type="Proteomes" id="UP001165085">
    <property type="component" value="Unassembled WGS sequence"/>
</dbReference>
<feature type="domain" description="PIK helical" evidence="10">
    <location>
        <begin position="730"/>
        <end position="908"/>
    </location>
</feature>
<sequence>MSKTSHQNRSTNSPSPTLRPGKFRMSNPMLATSSPLNSPKSPPPPPSTPSPQSSPGTPTSSSRKVNVKHHAKSALARENDKLRHELEREKASRRILETRVHSLQTDLRNLQDKLTQYEVHGSSLSGPEKSAIGGFSFLKSIPLFQTLSEAQLSKLSASLETRRFQDGDVIIRQGDPGHTFYVVESGEVVVTRTGDKASNNVLMTLGPGDYFGERALLTEEVRAATCTAKGDILYQVLVRETFTEALSGVENLLGERLRQYEHDLNEASVQRLESHVRLFAEALHDLRSGGNVDELFDDNGTRRVSSLETVGVKRARLILNILENVNPESDIKGMIFQIQENLASTIKCAVCVYLNRADVMGEGGLGECMDLLDNGTEFCKFIAEETVEREVSLTSCERAVTSQNETDLEVFEVEPGDGGEEMAFVACPIVYEGLVQAVIVAHRNLRAGEVHADEYAMVSGVANHVGRMFADENENVSIRSMIGEVRDINSCDLDLGITINAVRNMPIDEWGDVREVSLRMGVRHGISAVATSLESDSYPVTMLDHRLVNGEESALQDQEREERRSEDGRYGGLGGLLYGVTDFEGATGSLSIKMKDLPLAAKLVMTLHDSKNHRILAHVIVPLFSDDKTISSFASEELYFVNGEPDQNWRVSKSVGKVGTCASVSFEYGRIDLVGTKRHTSIGYKHIDGATDNTGDKKIRQQKRNSLAQKAARRGSVTKRRRSTVSGDCAAPLHAQKTTLSEDVKKIVNRDILNELTDEEKSQIWQSRKQLTKFPSALPTLLSACDYGNRSQVLEAEALMEEWEETSNPLDALQLLDVRYASPKVREYAVRMLNIMTDEELSEIMLQLVQVLKFEPHYDTALCRFLLRRALLNPFVCGHTLFWMLQSERHINDIRHHCRVLLELYLRNCGSHRVSLGHQMFIVNRLEEVAQIVKKGDPSSRNELLREELKKIVFPKSFQLPLDPYKTCRGIVVNKCRVMSSKKLPLWLTFVREDPWEPNFVVLFKSGDDLRQDQLTLQILRVMDRLWKDEGLDLAISPYRCCATGVDQGMLEVVQESATLAGITCSGIGDSTTGISKKIAITQETMKGRGSIEKWLYRWNGSGDFTRPAIEAPGTDKTEGKVLVDFQNHKKIKEMFDGFEVKSREPTRMHDTTEDRKYEFVNPLQQGTKMYQALENFTMSCAGYAVATYVLGIGDRHNDNVMMTKDGKLFHIDFGHFLGNFKTKYGYKRERAPFVFTQHMAQVLGGRRVGERYRKFEDFSGTAFNLLRRHTNTILVLFNLMVGCGIPELQNSFDLMWIRNAMKVEETDDEAHDRFIKLIHESLKCQTTRIMHLIHILKNN</sequence>
<evidence type="ECO:0000256" key="2">
    <source>
        <dbReference type="ARBA" id="ARBA00012073"/>
    </source>
</evidence>
<feature type="region of interest" description="Disordered" evidence="7">
    <location>
        <begin position="1"/>
        <end position="83"/>
    </location>
</feature>
<evidence type="ECO:0000313" key="11">
    <source>
        <dbReference type="EMBL" id="GMH98416.1"/>
    </source>
</evidence>
<dbReference type="PANTHER" id="PTHR10048">
    <property type="entry name" value="PHOSPHATIDYLINOSITOL KINASE"/>
    <property type="match status" value="1"/>
</dbReference>
<dbReference type="FunFam" id="1.10.1070.11:FF:000001">
    <property type="entry name" value="Phosphatidylinositol 4,5-bisphosphate 3-kinase catalytic subunit"/>
    <property type="match status" value="1"/>
</dbReference>
<evidence type="ECO:0000259" key="8">
    <source>
        <dbReference type="PROSITE" id="PS50042"/>
    </source>
</evidence>
<dbReference type="SUPFAM" id="SSF56112">
    <property type="entry name" value="Protein kinase-like (PK-like)"/>
    <property type="match status" value="1"/>
</dbReference>
<dbReference type="InterPro" id="IPR042236">
    <property type="entry name" value="PI3K_accessory_sf"/>
</dbReference>
<dbReference type="GO" id="GO:0005524">
    <property type="term" value="F:ATP binding"/>
    <property type="evidence" value="ECO:0007669"/>
    <property type="project" value="UniProtKB-KW"/>
</dbReference>
<dbReference type="GO" id="GO:0035005">
    <property type="term" value="F:1-phosphatidylinositol-4-phosphate 3-kinase activity"/>
    <property type="evidence" value="ECO:0007669"/>
    <property type="project" value="TreeGrafter"/>
</dbReference>
<dbReference type="GO" id="GO:0016303">
    <property type="term" value="F:1-phosphatidylinositol-3-kinase activity"/>
    <property type="evidence" value="ECO:0007669"/>
    <property type="project" value="UniProtKB-EC"/>
</dbReference>
<dbReference type="InterPro" id="IPR000403">
    <property type="entry name" value="PI3/4_kinase_cat_dom"/>
</dbReference>
<feature type="region of interest" description="Disordered" evidence="7">
    <location>
        <begin position="691"/>
        <end position="729"/>
    </location>
</feature>